<comment type="caution">
    <text evidence="5">The sequence shown here is derived from an EMBL/GenBank/DDBJ whole genome shotgun (WGS) entry which is preliminary data.</text>
</comment>
<dbReference type="EMBL" id="JACCEV010000001">
    <property type="protein sequence ID" value="NYT84420.1"/>
    <property type="molecule type" value="Genomic_DNA"/>
</dbReference>
<dbReference type="InterPro" id="IPR008920">
    <property type="entry name" value="TF_FadR/GntR_C"/>
</dbReference>
<evidence type="ECO:0000256" key="3">
    <source>
        <dbReference type="ARBA" id="ARBA00023163"/>
    </source>
</evidence>
<dbReference type="InterPro" id="IPR000524">
    <property type="entry name" value="Tscrpt_reg_HTH_GntR"/>
</dbReference>
<dbReference type="SMART" id="SM00895">
    <property type="entry name" value="FCD"/>
    <property type="match status" value="1"/>
</dbReference>
<dbReference type="OrthoDB" id="5296437at2"/>
<dbReference type="PROSITE" id="PS50949">
    <property type="entry name" value="HTH_GNTR"/>
    <property type="match status" value="1"/>
</dbReference>
<dbReference type="Gene3D" id="1.20.120.530">
    <property type="entry name" value="GntR ligand-binding domain-like"/>
    <property type="match status" value="1"/>
</dbReference>
<dbReference type="RefSeq" id="WP_130038410.1">
    <property type="nucleotide sequence ID" value="NZ_JACCEV010000001.1"/>
</dbReference>
<dbReference type="SUPFAM" id="SSF48008">
    <property type="entry name" value="GntR ligand-binding domain-like"/>
    <property type="match status" value="1"/>
</dbReference>
<keyword evidence="6" id="KW-1185">Reference proteome</keyword>
<dbReference type="PRINTS" id="PR00035">
    <property type="entry name" value="HTHGNTR"/>
</dbReference>
<keyword evidence="3" id="KW-0804">Transcription</keyword>
<dbReference type="InterPro" id="IPR036390">
    <property type="entry name" value="WH_DNA-bd_sf"/>
</dbReference>
<keyword evidence="1" id="KW-0805">Transcription regulation</keyword>
<dbReference type="PANTHER" id="PTHR43537">
    <property type="entry name" value="TRANSCRIPTIONAL REGULATOR, GNTR FAMILY"/>
    <property type="match status" value="1"/>
</dbReference>
<dbReference type="AlphaFoldDB" id="A0A853GXB6"/>
<sequence>MSTQSTSLVKQVAQQLQTLIRQKKWSKTGRLPGQRQLAEQLGVSRASLREAITMLEGLGLLRSEAGRGVFIADPRLKGLESAYGRWSFQGRYALRDVYMVRAQLEELAVMLAANVVTESGLDQLRDTIVNMQDAANQGDLVIMAEADQAFHERIFEIAGSPLLTDIVAGIENVIESSRQVAFANPDRVAEPIQEHAHIVDALATGSPALASSAMREHLHNVADRSGIRLLMPAARTDSSSKNTR</sequence>
<proteinExistence type="predicted"/>
<dbReference type="CDD" id="cd07377">
    <property type="entry name" value="WHTH_GntR"/>
    <property type="match status" value="1"/>
</dbReference>
<gene>
    <name evidence="5" type="ORF">H0A62_02285</name>
</gene>
<dbReference type="PANTHER" id="PTHR43537:SF51">
    <property type="entry name" value="HTH-TYPE TRANSCRIPTIONAL REGULATOR LGOR-RELATED"/>
    <property type="match status" value="1"/>
</dbReference>
<dbReference type="Pfam" id="PF07729">
    <property type="entry name" value="FCD"/>
    <property type="match status" value="1"/>
</dbReference>
<dbReference type="Gene3D" id="1.10.10.10">
    <property type="entry name" value="Winged helix-like DNA-binding domain superfamily/Winged helix DNA-binding domain"/>
    <property type="match status" value="1"/>
</dbReference>
<evidence type="ECO:0000259" key="4">
    <source>
        <dbReference type="PROSITE" id="PS50949"/>
    </source>
</evidence>
<evidence type="ECO:0000256" key="2">
    <source>
        <dbReference type="ARBA" id="ARBA00023125"/>
    </source>
</evidence>
<dbReference type="Pfam" id="PF00392">
    <property type="entry name" value="GntR"/>
    <property type="match status" value="1"/>
</dbReference>
<dbReference type="InterPro" id="IPR036388">
    <property type="entry name" value="WH-like_DNA-bd_sf"/>
</dbReference>
<dbReference type="SUPFAM" id="SSF46785">
    <property type="entry name" value="Winged helix' DNA-binding domain"/>
    <property type="match status" value="1"/>
</dbReference>
<keyword evidence="2" id="KW-0238">DNA-binding</keyword>
<organism evidence="5 6">
    <name type="scientific">Pollutimonas harenae</name>
    <dbReference type="NCBI Taxonomy" id="657015"/>
    <lineage>
        <taxon>Bacteria</taxon>
        <taxon>Pseudomonadati</taxon>
        <taxon>Pseudomonadota</taxon>
        <taxon>Betaproteobacteria</taxon>
        <taxon>Burkholderiales</taxon>
        <taxon>Alcaligenaceae</taxon>
        <taxon>Pollutimonas</taxon>
    </lineage>
</organism>
<name>A0A853GXB6_9BURK</name>
<dbReference type="Proteomes" id="UP000554144">
    <property type="component" value="Unassembled WGS sequence"/>
</dbReference>
<dbReference type="SMART" id="SM00345">
    <property type="entry name" value="HTH_GNTR"/>
    <property type="match status" value="1"/>
</dbReference>
<dbReference type="InterPro" id="IPR011711">
    <property type="entry name" value="GntR_C"/>
</dbReference>
<accession>A0A853GXB6</accession>
<dbReference type="GO" id="GO:0003700">
    <property type="term" value="F:DNA-binding transcription factor activity"/>
    <property type="evidence" value="ECO:0007669"/>
    <property type="project" value="InterPro"/>
</dbReference>
<evidence type="ECO:0000256" key="1">
    <source>
        <dbReference type="ARBA" id="ARBA00023015"/>
    </source>
</evidence>
<evidence type="ECO:0000313" key="6">
    <source>
        <dbReference type="Proteomes" id="UP000554144"/>
    </source>
</evidence>
<protein>
    <submittedName>
        <fullName evidence="5">FadR family transcriptional regulator</fullName>
    </submittedName>
</protein>
<dbReference type="GO" id="GO:0003677">
    <property type="term" value="F:DNA binding"/>
    <property type="evidence" value="ECO:0007669"/>
    <property type="project" value="UniProtKB-KW"/>
</dbReference>
<reference evidence="5 6" key="1">
    <citation type="submission" date="2020-07" db="EMBL/GenBank/DDBJ databases">
        <title>Taxonomic revisions and descriptions of new bacterial species based on genomic comparisons in the high-G+C-content subgroup of the family Alcaligenaceae.</title>
        <authorList>
            <person name="Szabo A."/>
            <person name="Felfoldi T."/>
        </authorList>
    </citation>
    <scope>NUCLEOTIDE SEQUENCE [LARGE SCALE GENOMIC DNA]</scope>
    <source>
        <strain evidence="5 6">DSM 25667</strain>
    </source>
</reference>
<feature type="domain" description="HTH gntR-type" evidence="4">
    <location>
        <begin position="6"/>
        <end position="74"/>
    </location>
</feature>
<evidence type="ECO:0000313" key="5">
    <source>
        <dbReference type="EMBL" id="NYT84420.1"/>
    </source>
</evidence>